<dbReference type="GO" id="GO:0005737">
    <property type="term" value="C:cytoplasm"/>
    <property type="evidence" value="ECO:0007669"/>
    <property type="project" value="TreeGrafter"/>
</dbReference>
<dbReference type="Proteomes" id="UP000332933">
    <property type="component" value="Unassembled WGS sequence"/>
</dbReference>
<reference evidence="7" key="2">
    <citation type="submission" date="2019-06" db="EMBL/GenBank/DDBJ databases">
        <title>Genomics analysis of Aphanomyces spp. identifies a new class of oomycete effector associated with host adaptation.</title>
        <authorList>
            <person name="Gaulin E."/>
        </authorList>
    </citation>
    <scope>NUCLEOTIDE SEQUENCE</scope>
    <source>
        <strain evidence="7">CBS 578.67</strain>
    </source>
</reference>
<dbReference type="EMBL" id="VJMH01005091">
    <property type="protein sequence ID" value="KAF0701398.1"/>
    <property type="molecule type" value="Genomic_DNA"/>
</dbReference>
<evidence type="ECO:0000313" key="7">
    <source>
        <dbReference type="EMBL" id="KAF0701398.1"/>
    </source>
</evidence>
<name>A0A485KJG2_9STRA</name>
<proteinExistence type="inferred from homology"/>
<dbReference type="AlphaFoldDB" id="A0A485KJG2"/>
<evidence type="ECO:0000256" key="4">
    <source>
        <dbReference type="ARBA" id="ARBA00022989"/>
    </source>
</evidence>
<dbReference type="OrthoDB" id="430207at2759"/>
<evidence type="ECO:0000256" key="5">
    <source>
        <dbReference type="ARBA" id="ARBA00023136"/>
    </source>
</evidence>
<keyword evidence="4" id="KW-1133">Transmembrane helix</keyword>
<evidence type="ECO:0000256" key="1">
    <source>
        <dbReference type="ARBA" id="ARBA00004141"/>
    </source>
</evidence>
<dbReference type="EMBL" id="CAADRA010005112">
    <property type="protein sequence ID" value="VFT84989.1"/>
    <property type="molecule type" value="Genomic_DNA"/>
</dbReference>
<evidence type="ECO:0000313" key="8">
    <source>
        <dbReference type="EMBL" id="VFT84989.1"/>
    </source>
</evidence>
<dbReference type="InterPro" id="IPR007248">
    <property type="entry name" value="Mpv17_PMP22"/>
</dbReference>
<protein>
    <submittedName>
        <fullName evidence="8">Aste57867_8100 protein</fullName>
    </submittedName>
</protein>
<accession>A0A485KJG2</accession>
<dbReference type="PANTHER" id="PTHR11266">
    <property type="entry name" value="PEROXISOMAL MEMBRANE PROTEIN 2, PXMP2 MPV17"/>
    <property type="match status" value="1"/>
</dbReference>
<evidence type="ECO:0000256" key="2">
    <source>
        <dbReference type="ARBA" id="ARBA00006824"/>
    </source>
</evidence>
<comment type="similarity">
    <text evidence="2 6">Belongs to the peroxisomal membrane protein PXMP2/4 family.</text>
</comment>
<evidence type="ECO:0000256" key="6">
    <source>
        <dbReference type="RuleBase" id="RU363053"/>
    </source>
</evidence>
<organism evidence="8 9">
    <name type="scientific">Aphanomyces stellatus</name>
    <dbReference type="NCBI Taxonomy" id="120398"/>
    <lineage>
        <taxon>Eukaryota</taxon>
        <taxon>Sar</taxon>
        <taxon>Stramenopiles</taxon>
        <taxon>Oomycota</taxon>
        <taxon>Saprolegniomycetes</taxon>
        <taxon>Saprolegniales</taxon>
        <taxon>Verrucalvaceae</taxon>
        <taxon>Aphanomyces</taxon>
    </lineage>
</organism>
<keyword evidence="3" id="KW-0812">Transmembrane</keyword>
<dbReference type="GO" id="GO:0016020">
    <property type="term" value="C:membrane"/>
    <property type="evidence" value="ECO:0007669"/>
    <property type="project" value="UniProtKB-SubCell"/>
</dbReference>
<comment type="subcellular location">
    <subcellularLocation>
        <location evidence="1">Membrane</location>
        <topology evidence="1">Multi-pass membrane protein</topology>
    </subcellularLocation>
</comment>
<keyword evidence="9" id="KW-1185">Reference proteome</keyword>
<dbReference type="PANTHER" id="PTHR11266:SF17">
    <property type="entry name" value="PROTEIN MPV17"/>
    <property type="match status" value="1"/>
</dbReference>
<reference evidence="8 9" key="1">
    <citation type="submission" date="2019-03" db="EMBL/GenBank/DDBJ databases">
        <authorList>
            <person name="Gaulin E."/>
            <person name="Dumas B."/>
        </authorList>
    </citation>
    <scope>NUCLEOTIDE SEQUENCE [LARGE SCALE GENOMIC DNA]</scope>
    <source>
        <strain evidence="8">CBS 568.67</strain>
    </source>
</reference>
<keyword evidence="5" id="KW-0472">Membrane</keyword>
<gene>
    <name evidence="8" type="primary">Aste57867_8100</name>
    <name evidence="7" type="ORF">As57867_008070</name>
    <name evidence="8" type="ORF">ASTE57867_8100</name>
</gene>
<sequence length="184" mass="20010">MGIYGRLLHSHPLLTKSITTGAIFGGGDVLAQSISKDPEDDISLSRVATTAAYGAGFQGPFLHFWFGRLEKIWPGASVQTIAKKIVSQALVYAPLNVSLYSAWAGYHNTADDKNDDAVELAIQNAMAKAPSIWMDGNYFWIPLNVMIFSIVPLPFRPVAVNGGSVVWTTYMSFRANESLEAALL</sequence>
<dbReference type="Pfam" id="PF04117">
    <property type="entry name" value="Mpv17_PMP22"/>
    <property type="match status" value="1"/>
</dbReference>
<evidence type="ECO:0000256" key="3">
    <source>
        <dbReference type="ARBA" id="ARBA00022692"/>
    </source>
</evidence>
<evidence type="ECO:0000313" key="9">
    <source>
        <dbReference type="Proteomes" id="UP000332933"/>
    </source>
</evidence>